<evidence type="ECO:0000256" key="9">
    <source>
        <dbReference type="ARBA" id="ARBA00048995"/>
    </source>
</evidence>
<comment type="caution">
    <text evidence="13">The sequence shown here is derived from an EMBL/GenBank/DDBJ whole genome shotgun (WGS) entry which is preliminary data.</text>
</comment>
<dbReference type="InterPro" id="IPR015813">
    <property type="entry name" value="Pyrv/PenolPyrv_kinase-like_dom"/>
</dbReference>
<dbReference type="GO" id="GO:0000287">
    <property type="term" value="F:magnesium ion binding"/>
    <property type="evidence" value="ECO:0007669"/>
    <property type="project" value="UniProtKB-UniRule"/>
</dbReference>
<evidence type="ECO:0000256" key="6">
    <source>
        <dbReference type="ARBA" id="ARBA00022842"/>
    </source>
</evidence>
<evidence type="ECO:0000256" key="4">
    <source>
        <dbReference type="ARBA" id="ARBA00012305"/>
    </source>
</evidence>
<evidence type="ECO:0000256" key="3">
    <source>
        <dbReference type="ARBA" id="ARBA00008346"/>
    </source>
</evidence>
<comment type="subunit">
    <text evidence="10">Homotetramer.</text>
</comment>
<comment type="similarity">
    <text evidence="3 10">Belongs to the PEPCase type 1 family.</text>
</comment>
<dbReference type="PANTHER" id="PTHR30523:SF6">
    <property type="entry name" value="PHOSPHOENOLPYRUVATE CARBOXYLASE"/>
    <property type="match status" value="1"/>
</dbReference>
<dbReference type="EMBL" id="QQBB01000001">
    <property type="protein sequence ID" value="RDI61776.1"/>
    <property type="molecule type" value="Genomic_DNA"/>
</dbReference>
<accession>A0A370HTD1</accession>
<dbReference type="PANTHER" id="PTHR30523">
    <property type="entry name" value="PHOSPHOENOLPYRUVATE CARBOXYLASE"/>
    <property type="match status" value="1"/>
</dbReference>
<dbReference type="PROSITE" id="PS00393">
    <property type="entry name" value="PEPCASE_2"/>
    <property type="match status" value="1"/>
</dbReference>
<evidence type="ECO:0000256" key="11">
    <source>
        <dbReference type="PROSITE-ProRule" id="PRU10111"/>
    </source>
</evidence>
<organism evidence="13 14">
    <name type="scientific">Microvirga subterranea</name>
    <dbReference type="NCBI Taxonomy" id="186651"/>
    <lineage>
        <taxon>Bacteria</taxon>
        <taxon>Pseudomonadati</taxon>
        <taxon>Pseudomonadota</taxon>
        <taxon>Alphaproteobacteria</taxon>
        <taxon>Hyphomicrobiales</taxon>
        <taxon>Methylobacteriaceae</taxon>
        <taxon>Microvirga</taxon>
    </lineage>
</organism>
<evidence type="ECO:0000256" key="8">
    <source>
        <dbReference type="ARBA" id="ARBA00023300"/>
    </source>
</evidence>
<evidence type="ECO:0000256" key="12">
    <source>
        <dbReference type="PROSITE-ProRule" id="PRU10112"/>
    </source>
</evidence>
<sequence length="929" mass="103828">MSLINPEATPSKDLPLRDDIRLLGRLLGDTIREQEGEAVYEIVERIRQSSIRFHRDEDETARRDLETTLNSLSRGRTNQIIRAYSYFSHLANLAEDQHHVRRSRAHAMAGAHAAVAPAPREGTIGRALKLLREAGITQADLQALFAKALVCPVLTAHPTEVRRKSTIDREMEIAQLLAQRDRQHLTPEEKASTEEALRRAILTLWQTSILRRTRLKVIDEVVNGLSYYDYTFFRELPRVYASLEDQLAAIDPAWGNMELPAFLRMGSWIGGDRDGNPFVTADALRQALQLQSKHALGFYLEELHCLGGELSLDGRFVNVSEQVQELAEASPDRSPHRQDEPYRRAISGMYARLAATAQALGHFDVVRHPVVGEAPVYTDAEEFAGDLMTLHVSLVSNGSAALSRGRLRKLRRNVSVFGFHLASLDLRQNSDVHERVVAELFEKANPGTGYKELSEEGRVALLLEELRSPRPLTSPFLDYSAETASELAIVHEAAQAHRRYGQASVPNYVISKAGDPSDVLEVALLLKEAGLLRPREGEMHVNIVPLFETIADLRQCSKVMDALFGLPDYMRLLRSRGQAQEVMLGYSDSNKDGGFLTSGWELYKAEIELIEVFKRHDVGLRLFHGRGGSVGRGGGPSYQAILAQPGGAVQGAIRITEQGEVIAGKYSNPDLGRRNLEILAAATLEASLLHSGQSAPRDEYLQAMEELSDGAFRAYRGLVYETEGFERYFWESTVIGEIANLNIGSRPASRTNSRRIEDLRAIPWVFGWAQCRLMLPGWYGFGSAVNAWLRDHPDSGLALLQEMYREWPFFQALLSNMDMVLAKSNIAIASRYARLVEDKDLRDAIFPRIRQEWEDSIAKLLAITGQQALLDGNPLLARSIRNRFPYLDPLNHLQIELLKRHRAGDADERVVEGIHLSINGIAAGLRNSG</sequence>
<keyword evidence="14" id="KW-1185">Reference proteome</keyword>
<name>A0A370HTD1_9HYPH</name>
<dbReference type="GO" id="GO:0008964">
    <property type="term" value="F:phosphoenolpyruvate carboxylase activity"/>
    <property type="evidence" value="ECO:0007669"/>
    <property type="project" value="UniProtKB-UniRule"/>
</dbReference>
<evidence type="ECO:0000256" key="7">
    <source>
        <dbReference type="ARBA" id="ARBA00023239"/>
    </source>
</evidence>
<dbReference type="GO" id="GO:0006099">
    <property type="term" value="P:tricarboxylic acid cycle"/>
    <property type="evidence" value="ECO:0007669"/>
    <property type="project" value="InterPro"/>
</dbReference>
<evidence type="ECO:0000256" key="2">
    <source>
        <dbReference type="ARBA" id="ARBA00003670"/>
    </source>
</evidence>
<dbReference type="InterPro" id="IPR018129">
    <property type="entry name" value="PEP_COase_Lys_AS"/>
</dbReference>
<dbReference type="Pfam" id="PF00311">
    <property type="entry name" value="PEPcase"/>
    <property type="match status" value="1"/>
</dbReference>
<dbReference type="HAMAP" id="MF_00595">
    <property type="entry name" value="PEPcase_type1"/>
    <property type="match status" value="1"/>
</dbReference>
<protein>
    <recommendedName>
        <fullName evidence="5 10">Phosphoenolpyruvate carboxylase</fullName>
        <shortName evidence="10">PEPC</shortName>
        <shortName evidence="10">PEPCase</shortName>
        <ecNumber evidence="4 10">4.1.1.31</ecNumber>
    </recommendedName>
</protein>
<dbReference type="Proteomes" id="UP000254925">
    <property type="component" value="Unassembled WGS sequence"/>
</dbReference>
<feature type="active site" evidence="10 11">
    <location>
        <position position="157"/>
    </location>
</feature>
<gene>
    <name evidence="10" type="primary">ppc</name>
    <name evidence="13" type="ORF">DES45_10131</name>
</gene>
<feature type="active site" evidence="10 12">
    <location>
        <position position="591"/>
    </location>
</feature>
<reference evidence="13 14" key="1">
    <citation type="submission" date="2018-07" db="EMBL/GenBank/DDBJ databases">
        <title>Genomic Encyclopedia of Type Strains, Phase IV (KMG-IV): sequencing the most valuable type-strain genomes for metagenomic binning, comparative biology and taxonomic classification.</title>
        <authorList>
            <person name="Goeker M."/>
        </authorList>
    </citation>
    <scope>NUCLEOTIDE SEQUENCE [LARGE SCALE GENOMIC DNA]</scope>
    <source>
        <strain evidence="13 14">DSM 14364</strain>
    </source>
</reference>
<dbReference type="PROSITE" id="PS00781">
    <property type="entry name" value="PEPCASE_1"/>
    <property type="match status" value="1"/>
</dbReference>
<comment type="cofactor">
    <cofactor evidence="1 10">
        <name>Mg(2+)</name>
        <dbReference type="ChEBI" id="CHEBI:18420"/>
    </cofactor>
</comment>
<evidence type="ECO:0000313" key="13">
    <source>
        <dbReference type="EMBL" id="RDI61776.1"/>
    </source>
</evidence>
<dbReference type="Gene3D" id="1.20.1440.90">
    <property type="entry name" value="Phosphoenolpyruvate/pyruvate domain"/>
    <property type="match status" value="1"/>
</dbReference>
<proteinExistence type="inferred from homology"/>
<dbReference type="EC" id="4.1.1.31" evidence="4 10"/>
<dbReference type="PRINTS" id="PR00150">
    <property type="entry name" value="PEPCARBXLASE"/>
</dbReference>
<dbReference type="InterPro" id="IPR021135">
    <property type="entry name" value="PEP_COase"/>
</dbReference>
<dbReference type="GO" id="GO:0006107">
    <property type="term" value="P:oxaloacetate metabolic process"/>
    <property type="evidence" value="ECO:0007669"/>
    <property type="project" value="UniProtKB-UniRule"/>
</dbReference>
<evidence type="ECO:0000256" key="5">
    <source>
        <dbReference type="ARBA" id="ARBA00022419"/>
    </source>
</evidence>
<comment type="catalytic activity">
    <reaction evidence="9 10">
        <text>oxaloacetate + phosphate = phosphoenolpyruvate + hydrogencarbonate</text>
        <dbReference type="Rhea" id="RHEA:28370"/>
        <dbReference type="ChEBI" id="CHEBI:16452"/>
        <dbReference type="ChEBI" id="CHEBI:17544"/>
        <dbReference type="ChEBI" id="CHEBI:43474"/>
        <dbReference type="ChEBI" id="CHEBI:58702"/>
        <dbReference type="EC" id="4.1.1.31"/>
    </reaction>
</comment>
<evidence type="ECO:0000256" key="10">
    <source>
        <dbReference type="HAMAP-Rule" id="MF_00595"/>
    </source>
</evidence>
<dbReference type="AlphaFoldDB" id="A0A370HTD1"/>
<comment type="function">
    <text evidence="2 10">Forms oxaloacetate, a four-carbon dicarboxylic acid source for the tricarboxylic acid cycle.</text>
</comment>
<keyword evidence="8 10" id="KW-0120">Carbon dioxide fixation</keyword>
<keyword evidence="6 10" id="KW-0460">Magnesium</keyword>
<evidence type="ECO:0000256" key="1">
    <source>
        <dbReference type="ARBA" id="ARBA00001946"/>
    </source>
</evidence>
<keyword evidence="7 10" id="KW-0456">Lyase</keyword>
<dbReference type="GO" id="GO:0015977">
    <property type="term" value="P:carbon fixation"/>
    <property type="evidence" value="ECO:0007669"/>
    <property type="project" value="UniProtKB-UniRule"/>
</dbReference>
<dbReference type="NCBIfam" id="NF000584">
    <property type="entry name" value="PRK00009.1"/>
    <property type="match status" value="1"/>
</dbReference>
<dbReference type="SUPFAM" id="SSF51621">
    <property type="entry name" value="Phosphoenolpyruvate/pyruvate domain"/>
    <property type="match status" value="1"/>
</dbReference>
<keyword evidence="13" id="KW-0670">Pyruvate</keyword>
<dbReference type="GO" id="GO:0005829">
    <property type="term" value="C:cytosol"/>
    <property type="evidence" value="ECO:0007669"/>
    <property type="project" value="TreeGrafter"/>
</dbReference>
<dbReference type="InterPro" id="IPR022805">
    <property type="entry name" value="PEP_COase_bac/pln-type"/>
</dbReference>
<dbReference type="InterPro" id="IPR033129">
    <property type="entry name" value="PEPCASE_His_AS"/>
</dbReference>
<evidence type="ECO:0000313" key="14">
    <source>
        <dbReference type="Proteomes" id="UP000254925"/>
    </source>
</evidence>